<dbReference type="Proteomes" id="UP000587527">
    <property type="component" value="Unassembled WGS sequence"/>
</dbReference>
<dbReference type="PANTHER" id="PTHR43248:SF29">
    <property type="entry name" value="TRIPEPTIDYL AMINOPEPTIDASE"/>
    <property type="match status" value="1"/>
</dbReference>
<dbReference type="EMBL" id="JACHMN010000002">
    <property type="protein sequence ID" value="MBB5868125.1"/>
    <property type="molecule type" value="Genomic_DNA"/>
</dbReference>
<dbReference type="SUPFAM" id="SSF53474">
    <property type="entry name" value="alpha/beta-Hydrolases"/>
    <property type="match status" value="1"/>
</dbReference>
<evidence type="ECO:0000259" key="6">
    <source>
        <dbReference type="Pfam" id="PF08386"/>
    </source>
</evidence>
<dbReference type="InterPro" id="IPR013595">
    <property type="entry name" value="Pept_S33_TAP-like_C"/>
</dbReference>
<feature type="signal peptide" evidence="4">
    <location>
        <begin position="1"/>
        <end position="20"/>
    </location>
</feature>
<dbReference type="GO" id="GO:0016787">
    <property type="term" value="F:hydrolase activity"/>
    <property type="evidence" value="ECO:0007669"/>
    <property type="project" value="UniProtKB-KW"/>
</dbReference>
<name>A0A841BKF6_9ACTN</name>
<dbReference type="Pfam" id="PF00561">
    <property type="entry name" value="Abhydrolase_1"/>
    <property type="match status" value="1"/>
</dbReference>
<protein>
    <submittedName>
        <fullName evidence="7">Pimeloyl-ACP methyl ester carboxylesterase</fullName>
    </submittedName>
</protein>
<proteinExistence type="inferred from homology"/>
<dbReference type="Pfam" id="PF08386">
    <property type="entry name" value="Abhydrolase_4"/>
    <property type="match status" value="1"/>
</dbReference>
<dbReference type="AlphaFoldDB" id="A0A841BKF6"/>
<evidence type="ECO:0000259" key="5">
    <source>
        <dbReference type="Pfam" id="PF00561"/>
    </source>
</evidence>
<feature type="domain" description="Peptidase S33 tripeptidyl aminopeptidase-like C-terminal" evidence="6">
    <location>
        <begin position="403"/>
        <end position="504"/>
    </location>
</feature>
<organism evidence="7 8">
    <name type="scientific">Allocatelliglobosispora scoriae</name>
    <dbReference type="NCBI Taxonomy" id="643052"/>
    <lineage>
        <taxon>Bacteria</taxon>
        <taxon>Bacillati</taxon>
        <taxon>Actinomycetota</taxon>
        <taxon>Actinomycetes</taxon>
        <taxon>Micromonosporales</taxon>
        <taxon>Micromonosporaceae</taxon>
        <taxon>Allocatelliglobosispora</taxon>
    </lineage>
</organism>
<keyword evidence="8" id="KW-1185">Reference proteome</keyword>
<feature type="chain" id="PRO_5038569136" evidence="4">
    <location>
        <begin position="21"/>
        <end position="505"/>
    </location>
</feature>
<accession>A0A841BKF6</accession>
<keyword evidence="3" id="KW-0378">Hydrolase</keyword>
<evidence type="ECO:0000313" key="8">
    <source>
        <dbReference type="Proteomes" id="UP000587527"/>
    </source>
</evidence>
<evidence type="ECO:0000256" key="3">
    <source>
        <dbReference type="ARBA" id="ARBA00022801"/>
    </source>
</evidence>
<evidence type="ECO:0000256" key="4">
    <source>
        <dbReference type="SAM" id="SignalP"/>
    </source>
</evidence>
<dbReference type="Gene3D" id="3.40.50.1820">
    <property type="entry name" value="alpha/beta hydrolase"/>
    <property type="match status" value="1"/>
</dbReference>
<dbReference type="RefSeq" id="WP_184833826.1">
    <property type="nucleotide sequence ID" value="NZ_JACHMN010000002.1"/>
</dbReference>
<feature type="domain" description="AB hydrolase-1" evidence="5">
    <location>
        <begin position="96"/>
        <end position="275"/>
    </location>
</feature>
<dbReference type="PANTHER" id="PTHR43248">
    <property type="entry name" value="2-SUCCINYL-6-HYDROXY-2,4-CYCLOHEXADIENE-1-CARBOXYLATE SYNTHASE"/>
    <property type="match status" value="1"/>
</dbReference>
<gene>
    <name evidence="7" type="ORF">F4553_001504</name>
</gene>
<sequence>MRARSLGLAASVLVVVAATACGQTLAPTASPSPSAAPAVAWQPCQATVPDQCKARFAQVECGALAVPLDYANPSGERIALGMVRVKAAGNRLGSLVFNFGGPGGTGVQTLLNRWLLGSVDTLQSRYDLVSFDPRGVGQSSPVACLDNAGDEAFLRLDHTPSTDAQIQAFAAGQRAYTKGCQTNSGKILPYVGTASAAKDLDVIRQAVGDDKLNFFGVSYGTWLGADYANQFPDRVGRMFLDSAVDPTLSQKDLDLEQAKAQDANLTALLADCAKQGGTCPLTAFGTTTDALRARIAQFSQQLDATPLVAGKRTLSQEMFLLGLGSAVGAASQRPQVTAALAAGMKGDATGLIAMADAATGRQADGTFENTDEANRAIRCADDTTHYSVDQVKGFVGEFTAAAPIFGAGQAWDGLRCLDWPYAGDNAAKDVSAPTSATTIVVAGSTGDPATPYAWSPALVKQLGNAQLITNDGPYHGAYLSGAECVQQKANAYLFDGTLPGNTTCP</sequence>
<comment type="similarity">
    <text evidence="1">Belongs to the peptidase S33 family.</text>
</comment>
<dbReference type="PROSITE" id="PS51257">
    <property type="entry name" value="PROKAR_LIPOPROTEIN"/>
    <property type="match status" value="1"/>
</dbReference>
<evidence type="ECO:0000256" key="2">
    <source>
        <dbReference type="ARBA" id="ARBA00022729"/>
    </source>
</evidence>
<evidence type="ECO:0000256" key="1">
    <source>
        <dbReference type="ARBA" id="ARBA00010088"/>
    </source>
</evidence>
<dbReference type="InterPro" id="IPR029058">
    <property type="entry name" value="AB_hydrolase_fold"/>
</dbReference>
<reference evidence="7 8" key="1">
    <citation type="submission" date="2020-08" db="EMBL/GenBank/DDBJ databases">
        <title>Sequencing the genomes of 1000 actinobacteria strains.</title>
        <authorList>
            <person name="Klenk H.-P."/>
        </authorList>
    </citation>
    <scope>NUCLEOTIDE SEQUENCE [LARGE SCALE GENOMIC DNA]</scope>
    <source>
        <strain evidence="7 8">DSM 45362</strain>
    </source>
</reference>
<comment type="caution">
    <text evidence="7">The sequence shown here is derived from an EMBL/GenBank/DDBJ whole genome shotgun (WGS) entry which is preliminary data.</text>
</comment>
<dbReference type="InterPro" id="IPR000073">
    <property type="entry name" value="AB_hydrolase_1"/>
</dbReference>
<keyword evidence="2 4" id="KW-0732">Signal</keyword>
<dbReference type="InterPro" id="IPR051601">
    <property type="entry name" value="Serine_prot/Carboxylest_S33"/>
</dbReference>
<evidence type="ECO:0000313" key="7">
    <source>
        <dbReference type="EMBL" id="MBB5868125.1"/>
    </source>
</evidence>